<keyword evidence="6" id="KW-0788">Thiol protease</keyword>
<keyword evidence="5 9" id="KW-0378">Hydrolase</keyword>
<organism evidence="9 10">
    <name type="scientific">Phormidesmis priestleyi Ana</name>
    <dbReference type="NCBI Taxonomy" id="1666911"/>
    <lineage>
        <taxon>Bacteria</taxon>
        <taxon>Bacillati</taxon>
        <taxon>Cyanobacteriota</taxon>
        <taxon>Cyanophyceae</taxon>
        <taxon>Leptolyngbyales</taxon>
        <taxon>Leptolyngbyaceae</taxon>
        <taxon>Phormidesmis</taxon>
    </lineage>
</organism>
<keyword evidence="4" id="KW-0645">Protease</keyword>
<dbReference type="PANTHER" id="PTHR23402">
    <property type="entry name" value="PROTEASE FAMILY C15 PYROGLUTAMYL-PEPTIDASE I-RELATED"/>
    <property type="match status" value="1"/>
</dbReference>
<dbReference type="SUPFAM" id="SSF53182">
    <property type="entry name" value="Pyrrolidone carboxyl peptidase (pyroglutamate aminopeptidase)"/>
    <property type="match status" value="1"/>
</dbReference>
<dbReference type="Proteomes" id="UP000050465">
    <property type="component" value="Unassembled WGS sequence"/>
</dbReference>
<evidence type="ECO:0000256" key="6">
    <source>
        <dbReference type="ARBA" id="ARBA00022807"/>
    </source>
</evidence>
<dbReference type="InterPro" id="IPR000816">
    <property type="entry name" value="Peptidase_C15"/>
</dbReference>
<dbReference type="EMBL" id="LJZR01000008">
    <property type="protein sequence ID" value="KPQ36104.1"/>
    <property type="molecule type" value="Genomic_DNA"/>
</dbReference>
<proteinExistence type="inferred from homology"/>
<dbReference type="GO" id="GO:0005829">
    <property type="term" value="C:cytosol"/>
    <property type="evidence" value="ECO:0007669"/>
    <property type="project" value="InterPro"/>
</dbReference>
<name>A0A0P8DHK2_9CYAN</name>
<dbReference type="PANTHER" id="PTHR23402:SF1">
    <property type="entry name" value="PYROGLUTAMYL-PEPTIDASE I"/>
    <property type="match status" value="1"/>
</dbReference>
<comment type="caution">
    <text evidence="9">The sequence shown here is derived from an EMBL/GenBank/DDBJ whole genome shotgun (WGS) entry which is preliminary data.</text>
</comment>
<evidence type="ECO:0000313" key="10">
    <source>
        <dbReference type="Proteomes" id="UP000050465"/>
    </source>
</evidence>
<evidence type="ECO:0000256" key="4">
    <source>
        <dbReference type="ARBA" id="ARBA00022670"/>
    </source>
</evidence>
<evidence type="ECO:0000256" key="8">
    <source>
        <dbReference type="ARBA" id="ARBA00031559"/>
    </source>
</evidence>
<comment type="similarity">
    <text evidence="1">Belongs to the peptidase C15 family.</text>
</comment>
<protein>
    <recommendedName>
        <fullName evidence="2">Pyrrolidone-carboxylate peptidase</fullName>
    </recommendedName>
    <alternativeName>
        <fullName evidence="7">5-oxoprolyl-peptidase</fullName>
    </alternativeName>
    <alternativeName>
        <fullName evidence="8">Pyroglutamyl-peptidase I</fullName>
    </alternativeName>
</protein>
<evidence type="ECO:0000256" key="5">
    <source>
        <dbReference type="ARBA" id="ARBA00022801"/>
    </source>
</evidence>
<keyword evidence="3" id="KW-0963">Cytoplasm</keyword>
<reference evidence="9 10" key="1">
    <citation type="submission" date="2015-09" db="EMBL/GenBank/DDBJ databases">
        <title>Identification and resolution of microdiversity through metagenomic sequencing of parallel consortia.</title>
        <authorList>
            <person name="Nelson W.C."/>
            <person name="Romine M.F."/>
            <person name="Lindemann S.R."/>
        </authorList>
    </citation>
    <scope>NUCLEOTIDE SEQUENCE [LARGE SCALE GENOMIC DNA]</scope>
    <source>
        <strain evidence="9">Ana</strain>
    </source>
</reference>
<evidence type="ECO:0000256" key="3">
    <source>
        <dbReference type="ARBA" id="ARBA00022490"/>
    </source>
</evidence>
<gene>
    <name evidence="9" type="primary">pcp</name>
    <name evidence="9" type="ORF">HLUCCA11_07785</name>
</gene>
<accession>A0A0P8DHK2</accession>
<evidence type="ECO:0000313" key="9">
    <source>
        <dbReference type="EMBL" id="KPQ36104.1"/>
    </source>
</evidence>
<sequence length="195" mass="21920">MKNGPVLITSFRPWRVQQRSNAANDLVAELNSRRRLPADTVWLSEVPVSFDVAPMYVISQIAQHRPRLVVCCGMAENRRLLSIERQAVERRVTTSPAETKAANKVPNQIHTSADLSNLLEGTRLSEISDDAGQYVCNHLYYRVLSFLNKSKWETMGVFIHIPILSHENKKLIQDDFVSIVAKLAAQSYCSPDSAA</sequence>
<dbReference type="Pfam" id="PF01470">
    <property type="entry name" value="Peptidase_C15"/>
    <property type="match status" value="1"/>
</dbReference>
<dbReference type="GO" id="GO:0016920">
    <property type="term" value="F:pyroglutamyl-peptidase activity"/>
    <property type="evidence" value="ECO:0007669"/>
    <property type="project" value="InterPro"/>
</dbReference>
<evidence type="ECO:0000256" key="7">
    <source>
        <dbReference type="ARBA" id="ARBA00030836"/>
    </source>
</evidence>
<dbReference type="GO" id="GO:0006508">
    <property type="term" value="P:proteolysis"/>
    <property type="evidence" value="ECO:0007669"/>
    <property type="project" value="UniProtKB-KW"/>
</dbReference>
<dbReference type="InterPro" id="IPR016125">
    <property type="entry name" value="Peptidase_C15-like"/>
</dbReference>
<dbReference type="Gene3D" id="3.40.630.20">
    <property type="entry name" value="Peptidase C15, pyroglutamyl peptidase I-like"/>
    <property type="match status" value="1"/>
</dbReference>
<dbReference type="STRING" id="1666911.HLUCCA11_07785"/>
<evidence type="ECO:0000256" key="1">
    <source>
        <dbReference type="ARBA" id="ARBA00006641"/>
    </source>
</evidence>
<dbReference type="AlphaFoldDB" id="A0A0P8DHK2"/>
<dbReference type="PRINTS" id="PR00706">
    <property type="entry name" value="PYROGLUPTASE"/>
</dbReference>
<dbReference type="InterPro" id="IPR036440">
    <property type="entry name" value="Peptidase_C15-like_sf"/>
</dbReference>
<evidence type="ECO:0000256" key="2">
    <source>
        <dbReference type="ARBA" id="ARBA00019191"/>
    </source>
</evidence>